<dbReference type="InterPro" id="IPR045220">
    <property type="entry name" value="FRHB/FDHB/HCAR-like"/>
</dbReference>
<evidence type="ECO:0000259" key="1">
    <source>
        <dbReference type="Pfam" id="PF04422"/>
    </source>
</evidence>
<reference evidence="4 6" key="1">
    <citation type="submission" date="2020-05" db="EMBL/GenBank/DDBJ databases">
        <title>Comparative genomic analysis of denitrifying bacteria from Halomonas genus.</title>
        <authorList>
            <person name="Wang L."/>
            <person name="Shao Z."/>
        </authorList>
    </citation>
    <scope>NUCLEOTIDE SEQUENCE [LARGE SCALE GENOMIC DNA]</scope>
    <source>
        <strain evidence="4 6">DSM 17331</strain>
    </source>
</reference>
<protein>
    <submittedName>
        <fullName evidence="3">Coenzyme F420 hydrogenase/dehydrogenase, beta subunit C-terminal domain</fullName>
    </submittedName>
</protein>
<feature type="domain" description="Coenzyme F420 hydrogenase/dehydrogenase beta subunit N-terminal" evidence="1">
    <location>
        <begin position="30"/>
        <end position="104"/>
    </location>
</feature>
<keyword evidence="6" id="KW-1185">Reference proteome</keyword>
<evidence type="ECO:0000313" key="3">
    <source>
        <dbReference type="EMBL" id="MBA2778991.1"/>
    </source>
</evidence>
<reference evidence="3 5" key="2">
    <citation type="submission" date="2020-07" db="EMBL/GenBank/DDBJ databases">
        <title>Identification of Halomonas strains.</title>
        <authorList>
            <person name="Xiao Z."/>
            <person name="Shen J."/>
        </authorList>
    </citation>
    <scope>NUCLEOTIDE SEQUENCE [LARGE SCALE GENOMIC DNA]</scope>
    <source>
        <strain evidence="3 5">DSM 17331</strain>
    </source>
</reference>
<gene>
    <name evidence="3" type="ORF">H1D44_08765</name>
    <name evidence="4" type="ORF">HOP48_15365</name>
</gene>
<dbReference type="Pfam" id="PF04422">
    <property type="entry name" value="FrhB_FdhB_N"/>
    <property type="match status" value="1"/>
</dbReference>
<comment type="caution">
    <text evidence="3">The sequence shown here is derived from an EMBL/GenBank/DDBJ whole genome shotgun (WGS) entry which is preliminary data.</text>
</comment>
<organism evidence="3 5">
    <name type="scientific">Billgrantia kenyensis</name>
    <dbReference type="NCBI Taxonomy" id="321266"/>
    <lineage>
        <taxon>Bacteria</taxon>
        <taxon>Pseudomonadati</taxon>
        <taxon>Pseudomonadota</taxon>
        <taxon>Gammaproteobacteria</taxon>
        <taxon>Oceanospirillales</taxon>
        <taxon>Halomonadaceae</taxon>
        <taxon>Billgrantia</taxon>
    </lineage>
</organism>
<evidence type="ECO:0000313" key="5">
    <source>
        <dbReference type="Proteomes" id="UP000518091"/>
    </source>
</evidence>
<dbReference type="Pfam" id="PF04432">
    <property type="entry name" value="FrhB_FdhB_C"/>
    <property type="match status" value="1"/>
</dbReference>
<sequence length="369" mass="41752">MLGNIVDRLVKKEWTDDEVKKYVGDYKSSYLTYANNPETRSVAASGGTTSALLISGLENGDYEGVVVCKTVIVDGKVRPKFTIATTSEEILTARGSKYVETPFLREVLPLIRGFQGRVAVVGLPCDLSGLKRRAAKDPEIGNKVALTVALVCGHNSRHALIDKTTKRLEREAGKKLADYRFSVGHWRGRLEAEFEDGSVVSKPAKYFKDYQNLFFFSERKCMACHDHYGYDADITVGDVWLFRLKNNPIKHTGIITRNDKGQVAYEKALRDDIIASDKLDVRDIMDGQSRIGPSHYNTTARSKASRFFKIKLKDTVGEKVSWHSYLNAYITLANMRLSEKGWGRKLIFKIPRPVLKFYLYFKKGLETLR</sequence>
<dbReference type="EMBL" id="JACEFT010000008">
    <property type="protein sequence ID" value="MBA2778991.1"/>
    <property type="molecule type" value="Genomic_DNA"/>
</dbReference>
<dbReference type="InterPro" id="IPR007516">
    <property type="entry name" value="Co_F420_Hydgase/DH_bsu_N"/>
</dbReference>
<dbReference type="PANTHER" id="PTHR31332">
    <property type="entry name" value="7-HYDROXYMETHYL CHLOROPHYLL A REDUCTASE, CHLOROPLASTIC"/>
    <property type="match status" value="1"/>
</dbReference>
<dbReference type="Proteomes" id="UP000518091">
    <property type="component" value="Unassembled WGS sequence"/>
</dbReference>
<evidence type="ECO:0000313" key="4">
    <source>
        <dbReference type="EMBL" id="MCG6662918.1"/>
    </source>
</evidence>
<evidence type="ECO:0000259" key="2">
    <source>
        <dbReference type="Pfam" id="PF04432"/>
    </source>
</evidence>
<evidence type="ECO:0000313" key="6">
    <source>
        <dbReference type="Proteomes" id="UP000814353"/>
    </source>
</evidence>
<dbReference type="EMBL" id="JABFUB010000014">
    <property type="protein sequence ID" value="MCG6662918.1"/>
    <property type="molecule type" value="Genomic_DNA"/>
</dbReference>
<dbReference type="RefSeq" id="WP_181514469.1">
    <property type="nucleotide sequence ID" value="NZ_JABFUB010000014.1"/>
</dbReference>
<dbReference type="AlphaFoldDB" id="A0A7W0AE59"/>
<dbReference type="Proteomes" id="UP000814353">
    <property type="component" value="Unassembled WGS sequence"/>
</dbReference>
<dbReference type="InterPro" id="IPR007525">
    <property type="entry name" value="FrhB_FdhB_C"/>
</dbReference>
<proteinExistence type="predicted"/>
<dbReference type="GO" id="GO:0052592">
    <property type="term" value="F:oxidoreductase activity, acting on CH or CH2 groups, with an iron-sulfur protein as acceptor"/>
    <property type="evidence" value="ECO:0007669"/>
    <property type="project" value="TreeGrafter"/>
</dbReference>
<name>A0A7W0AE59_9GAMM</name>
<accession>A0A7W0AE59</accession>
<dbReference type="PANTHER" id="PTHR31332:SF0">
    <property type="entry name" value="7-HYDROXYMETHYL CHLOROPHYLL A REDUCTASE, CHLOROPLASTIC"/>
    <property type="match status" value="1"/>
</dbReference>
<feature type="domain" description="Coenzyme F420 hydrogenase/dehydrogenase beta subunit C-terminal" evidence="2">
    <location>
        <begin position="117"/>
        <end position="279"/>
    </location>
</feature>